<dbReference type="Gene3D" id="1.10.287.1260">
    <property type="match status" value="1"/>
</dbReference>
<evidence type="ECO:0000256" key="1">
    <source>
        <dbReference type="ARBA" id="ARBA00004651"/>
    </source>
</evidence>
<feature type="domain" description="Mechanosensitive ion channel transmembrane helices 2/3" evidence="10">
    <location>
        <begin position="201"/>
        <end position="241"/>
    </location>
</feature>
<feature type="transmembrane region" description="Helical" evidence="7">
    <location>
        <begin position="50"/>
        <end position="69"/>
    </location>
</feature>
<dbReference type="InterPro" id="IPR049278">
    <property type="entry name" value="MS_channel_C"/>
</dbReference>
<dbReference type="EMBL" id="JABBFX010000002">
    <property type="protein sequence ID" value="NML46302.1"/>
    <property type="molecule type" value="Genomic_DNA"/>
</dbReference>
<comment type="subcellular location">
    <subcellularLocation>
        <location evidence="1">Cell membrane</location>
        <topology evidence="1">Multi-pass membrane protein</topology>
    </subcellularLocation>
</comment>
<dbReference type="Pfam" id="PF21082">
    <property type="entry name" value="MS_channel_3rd"/>
    <property type="match status" value="1"/>
</dbReference>
<dbReference type="InterPro" id="IPR011066">
    <property type="entry name" value="MscS_channel_C_sf"/>
</dbReference>
<feature type="domain" description="Mechanosensitive ion channel MscS C-terminal" evidence="9">
    <location>
        <begin position="317"/>
        <end position="400"/>
    </location>
</feature>
<dbReference type="SUPFAM" id="SSF50182">
    <property type="entry name" value="Sm-like ribonucleoproteins"/>
    <property type="match status" value="1"/>
</dbReference>
<name>A0A848H8L9_9BURK</name>
<dbReference type="Gene3D" id="3.30.70.100">
    <property type="match status" value="1"/>
</dbReference>
<accession>A0A848H8L9</accession>
<keyword evidence="6 7" id="KW-0472">Membrane</keyword>
<dbReference type="InterPro" id="IPR011014">
    <property type="entry name" value="MscS_channel_TM-2"/>
</dbReference>
<dbReference type="InterPro" id="IPR006685">
    <property type="entry name" value="MscS_channel_2nd"/>
</dbReference>
<feature type="transmembrane region" description="Helical" evidence="7">
    <location>
        <begin position="201"/>
        <end position="220"/>
    </location>
</feature>
<organism evidence="11 12">
    <name type="scientific">Ramlibacter agri</name>
    <dbReference type="NCBI Taxonomy" id="2728837"/>
    <lineage>
        <taxon>Bacteria</taxon>
        <taxon>Pseudomonadati</taxon>
        <taxon>Pseudomonadota</taxon>
        <taxon>Betaproteobacteria</taxon>
        <taxon>Burkholderiales</taxon>
        <taxon>Comamonadaceae</taxon>
        <taxon>Ramlibacter</taxon>
    </lineage>
</organism>
<keyword evidence="4 7" id="KW-0812">Transmembrane</keyword>
<feature type="transmembrane region" description="Helical" evidence="7">
    <location>
        <begin position="118"/>
        <end position="139"/>
    </location>
</feature>
<evidence type="ECO:0000259" key="9">
    <source>
        <dbReference type="Pfam" id="PF21082"/>
    </source>
</evidence>
<keyword evidence="5 7" id="KW-1133">Transmembrane helix</keyword>
<evidence type="ECO:0000256" key="2">
    <source>
        <dbReference type="ARBA" id="ARBA00008017"/>
    </source>
</evidence>
<sequence length="427" mass="46029">MDDLGRFIHDLDTGSTAWDIWALVGCLVIAFAICWLSGRRRKADSIWYGRALFDGVLFPLLALAFTYTAKLVVGEYHAVPLLRIVVPVLAALAGIRLVARVFTVVFPSSALARLVELLISWVAWAAAALWILGLLPVVMEEMEKIQFSFGKSNINLLSIVQGVLSTSFVLALALWVSAALEQKVLRDTVTDLSLRKVAANAIRAVLLLLGVLFALSAVGVDLTALSVLGGALGVGLGFGLQKLAANYVSGFVILFERSLRIGDTVRVDNFEGVVVDIKTRYTLIRSLGGRESVVPNEKLITERIENLSLADPRVLLTTQVAVSYDADPQQVKQILLDAATGAPRVLVTPGPSVQLKAFGADGLEFVLAFWIEDPQNGQGGVISDVNFRVLAALRAAGIDIPYPQRVVHVHSQGLPLTDSRSSPREAS</sequence>
<dbReference type="PANTHER" id="PTHR30347:SF1">
    <property type="entry name" value="MECHANOSENSITIVE CHANNEL MSCK"/>
    <property type="match status" value="1"/>
</dbReference>
<dbReference type="Gene3D" id="2.30.30.60">
    <property type="match status" value="1"/>
</dbReference>
<evidence type="ECO:0000259" key="8">
    <source>
        <dbReference type="Pfam" id="PF00924"/>
    </source>
</evidence>
<feature type="transmembrane region" description="Helical" evidence="7">
    <location>
        <begin position="20"/>
        <end position="38"/>
    </location>
</feature>
<dbReference type="Proteomes" id="UP000541185">
    <property type="component" value="Unassembled WGS sequence"/>
</dbReference>
<dbReference type="AlphaFoldDB" id="A0A848H8L9"/>
<evidence type="ECO:0000256" key="3">
    <source>
        <dbReference type="ARBA" id="ARBA00022475"/>
    </source>
</evidence>
<keyword evidence="12" id="KW-1185">Reference proteome</keyword>
<reference evidence="11 12" key="1">
    <citation type="submission" date="2020-04" db="EMBL/GenBank/DDBJ databases">
        <title>Ramlibacter sp. G-1-2-2 isolated from soil.</title>
        <authorList>
            <person name="Dahal R.H."/>
        </authorList>
    </citation>
    <scope>NUCLEOTIDE SEQUENCE [LARGE SCALE GENOMIC DNA]</scope>
    <source>
        <strain evidence="11 12">G-1-2-2</strain>
    </source>
</reference>
<dbReference type="InterPro" id="IPR010920">
    <property type="entry name" value="LSM_dom_sf"/>
</dbReference>
<feature type="domain" description="Mechanosensitive ion channel MscS" evidence="8">
    <location>
        <begin position="243"/>
        <end position="308"/>
    </location>
</feature>
<dbReference type="SUPFAM" id="SSF82861">
    <property type="entry name" value="Mechanosensitive channel protein MscS (YggB), transmembrane region"/>
    <property type="match status" value="1"/>
</dbReference>
<evidence type="ECO:0000256" key="5">
    <source>
        <dbReference type="ARBA" id="ARBA00022989"/>
    </source>
</evidence>
<evidence type="ECO:0000259" key="10">
    <source>
        <dbReference type="Pfam" id="PF21088"/>
    </source>
</evidence>
<feature type="transmembrane region" description="Helical" evidence="7">
    <location>
        <begin position="159"/>
        <end position="180"/>
    </location>
</feature>
<dbReference type="InterPro" id="IPR049142">
    <property type="entry name" value="MS_channel_1st"/>
</dbReference>
<evidence type="ECO:0000313" key="11">
    <source>
        <dbReference type="EMBL" id="NML46302.1"/>
    </source>
</evidence>
<evidence type="ECO:0000256" key="4">
    <source>
        <dbReference type="ARBA" id="ARBA00022692"/>
    </source>
</evidence>
<protein>
    <submittedName>
        <fullName evidence="11">Mechanosensitive ion channel</fullName>
    </submittedName>
</protein>
<feature type="transmembrane region" description="Helical" evidence="7">
    <location>
        <begin position="81"/>
        <end position="106"/>
    </location>
</feature>
<dbReference type="Pfam" id="PF00924">
    <property type="entry name" value="MS_channel_2nd"/>
    <property type="match status" value="1"/>
</dbReference>
<evidence type="ECO:0000256" key="7">
    <source>
        <dbReference type="SAM" id="Phobius"/>
    </source>
</evidence>
<dbReference type="PANTHER" id="PTHR30347">
    <property type="entry name" value="POTASSIUM CHANNEL RELATED"/>
    <property type="match status" value="1"/>
</dbReference>
<evidence type="ECO:0000313" key="12">
    <source>
        <dbReference type="Proteomes" id="UP000541185"/>
    </source>
</evidence>
<dbReference type="GO" id="GO:0005886">
    <property type="term" value="C:plasma membrane"/>
    <property type="evidence" value="ECO:0007669"/>
    <property type="project" value="UniProtKB-SubCell"/>
</dbReference>
<proteinExistence type="inferred from homology"/>
<dbReference type="GO" id="GO:0008381">
    <property type="term" value="F:mechanosensitive monoatomic ion channel activity"/>
    <property type="evidence" value="ECO:0007669"/>
    <property type="project" value="UniProtKB-ARBA"/>
</dbReference>
<comment type="similarity">
    <text evidence="2">Belongs to the MscS (TC 1.A.23) family.</text>
</comment>
<dbReference type="SUPFAM" id="SSF82689">
    <property type="entry name" value="Mechanosensitive channel protein MscS (YggB), C-terminal domain"/>
    <property type="match status" value="1"/>
</dbReference>
<evidence type="ECO:0000256" key="6">
    <source>
        <dbReference type="ARBA" id="ARBA00023136"/>
    </source>
</evidence>
<gene>
    <name evidence="11" type="ORF">HHL11_21310</name>
</gene>
<comment type="caution">
    <text evidence="11">The sequence shown here is derived from an EMBL/GenBank/DDBJ whole genome shotgun (WGS) entry which is preliminary data.</text>
</comment>
<keyword evidence="3" id="KW-1003">Cell membrane</keyword>
<dbReference type="InterPro" id="IPR052702">
    <property type="entry name" value="MscS-like_channel"/>
</dbReference>
<dbReference type="InterPro" id="IPR023408">
    <property type="entry name" value="MscS_beta-dom_sf"/>
</dbReference>
<dbReference type="Pfam" id="PF21088">
    <property type="entry name" value="MS_channel_1st"/>
    <property type="match status" value="1"/>
</dbReference>